<proteinExistence type="predicted"/>
<evidence type="ECO:0000256" key="3">
    <source>
        <dbReference type="ARBA" id="ARBA00022741"/>
    </source>
</evidence>
<dbReference type="GO" id="GO:0004359">
    <property type="term" value="F:glutaminase activity"/>
    <property type="evidence" value="ECO:0007669"/>
    <property type="project" value="InterPro"/>
</dbReference>
<dbReference type="CDD" id="cd00553">
    <property type="entry name" value="NAD_synthase"/>
    <property type="match status" value="1"/>
</dbReference>
<comment type="caution">
    <text evidence="7">The sequence shown here is derived from an EMBL/GenBank/DDBJ whole genome shotgun (WGS) entry which is preliminary data.</text>
</comment>
<dbReference type="InterPro" id="IPR022310">
    <property type="entry name" value="NAD/GMP_synthase"/>
</dbReference>
<evidence type="ECO:0000256" key="4">
    <source>
        <dbReference type="ARBA" id="ARBA00022840"/>
    </source>
</evidence>
<evidence type="ECO:0000256" key="1">
    <source>
        <dbReference type="ARBA" id="ARBA00004790"/>
    </source>
</evidence>
<sequence length="216" mass="25201">MPKKLRDSLDLYSRKWISQKNQGDKVPISPRSSGSLRLSSNKVIYPLFFKKSGFIVTLERGVSCKNWVSRMIYNTIAAAVEESFNVRHRVRRKILEEYSQIHNLLPIGCTNRSERIKPIGSLYKCQVRQLAKWLGVPEKIINQVPSPDMFKRVDDEEMIGYSYEKIDKVSYVVEHGLDENILIKENITKEEIDGIKLLHQLSRWKRRNVPECPLIE</sequence>
<dbReference type="AlphaFoldDB" id="A0A7C2P1B3"/>
<dbReference type="Gene3D" id="3.40.50.620">
    <property type="entry name" value="HUPs"/>
    <property type="match status" value="1"/>
</dbReference>
<keyword evidence="3" id="KW-0547">Nucleotide-binding</keyword>
<dbReference type="GO" id="GO:0009435">
    <property type="term" value="P:NAD+ biosynthetic process"/>
    <property type="evidence" value="ECO:0007669"/>
    <property type="project" value="InterPro"/>
</dbReference>
<name>A0A7C2P1B3_UNCW3</name>
<protein>
    <recommendedName>
        <fullName evidence="6">NAD/GMP synthase domain-containing protein</fullName>
    </recommendedName>
</protein>
<dbReference type="GO" id="GO:0005737">
    <property type="term" value="C:cytoplasm"/>
    <property type="evidence" value="ECO:0007669"/>
    <property type="project" value="InterPro"/>
</dbReference>
<comment type="pathway">
    <text evidence="1">Cofactor biosynthesis; NAD(+) biosynthesis.</text>
</comment>
<evidence type="ECO:0000256" key="2">
    <source>
        <dbReference type="ARBA" id="ARBA00022598"/>
    </source>
</evidence>
<gene>
    <name evidence="7" type="ORF">ENQ77_06560</name>
</gene>
<evidence type="ECO:0000256" key="5">
    <source>
        <dbReference type="ARBA" id="ARBA00023027"/>
    </source>
</evidence>
<keyword evidence="4" id="KW-0067">ATP-binding</keyword>
<dbReference type="InterPro" id="IPR014729">
    <property type="entry name" value="Rossmann-like_a/b/a_fold"/>
</dbReference>
<keyword evidence="5" id="KW-0520">NAD</keyword>
<dbReference type="Pfam" id="PF02540">
    <property type="entry name" value="NAD_synthase"/>
    <property type="match status" value="1"/>
</dbReference>
<dbReference type="InterPro" id="IPR003694">
    <property type="entry name" value="NAD_synthase"/>
</dbReference>
<organism evidence="7">
    <name type="scientific">candidate division WOR-3 bacterium</name>
    <dbReference type="NCBI Taxonomy" id="2052148"/>
    <lineage>
        <taxon>Bacteria</taxon>
        <taxon>Bacteria division WOR-3</taxon>
    </lineage>
</organism>
<dbReference type="GO" id="GO:0005524">
    <property type="term" value="F:ATP binding"/>
    <property type="evidence" value="ECO:0007669"/>
    <property type="project" value="UniProtKB-KW"/>
</dbReference>
<evidence type="ECO:0000259" key="6">
    <source>
        <dbReference type="Pfam" id="PF02540"/>
    </source>
</evidence>
<evidence type="ECO:0000313" key="7">
    <source>
        <dbReference type="EMBL" id="HEN28292.1"/>
    </source>
</evidence>
<keyword evidence="2" id="KW-0436">Ligase</keyword>
<dbReference type="EMBL" id="DSOL01000188">
    <property type="protein sequence ID" value="HEN28292.1"/>
    <property type="molecule type" value="Genomic_DNA"/>
</dbReference>
<reference evidence="7" key="1">
    <citation type="journal article" date="2020" name="mSystems">
        <title>Genome- and Community-Level Interaction Insights into Carbon Utilization and Element Cycling Functions of Hydrothermarchaeota in Hydrothermal Sediment.</title>
        <authorList>
            <person name="Zhou Z."/>
            <person name="Liu Y."/>
            <person name="Xu W."/>
            <person name="Pan J."/>
            <person name="Luo Z.H."/>
            <person name="Li M."/>
        </authorList>
    </citation>
    <scope>NUCLEOTIDE SEQUENCE [LARGE SCALE GENOMIC DNA]</scope>
    <source>
        <strain evidence="7">SpSt-34</strain>
    </source>
</reference>
<feature type="domain" description="NAD/GMP synthase" evidence="6">
    <location>
        <begin position="84"/>
        <end position="207"/>
    </location>
</feature>
<dbReference type="GO" id="GO:0003952">
    <property type="term" value="F:NAD+ synthase (glutamine-hydrolyzing) activity"/>
    <property type="evidence" value="ECO:0007669"/>
    <property type="project" value="InterPro"/>
</dbReference>
<accession>A0A7C2P1B3</accession>
<dbReference type="SUPFAM" id="SSF52402">
    <property type="entry name" value="Adenine nucleotide alpha hydrolases-like"/>
    <property type="match status" value="1"/>
</dbReference>